<feature type="region of interest" description="Disordered" evidence="1">
    <location>
        <begin position="1"/>
        <end position="97"/>
    </location>
</feature>
<proteinExistence type="predicted"/>
<keyword evidence="2" id="KW-1133">Transmembrane helix</keyword>
<evidence type="ECO:0000256" key="2">
    <source>
        <dbReference type="SAM" id="Phobius"/>
    </source>
</evidence>
<reference evidence="3 4" key="1">
    <citation type="submission" date="2021-04" db="EMBL/GenBank/DDBJ databases">
        <authorList>
            <person name="Bliznina A."/>
        </authorList>
    </citation>
    <scope>NUCLEOTIDE SEQUENCE [LARGE SCALE GENOMIC DNA]</scope>
</reference>
<keyword evidence="2" id="KW-0472">Membrane</keyword>
<gene>
    <name evidence="3" type="ORF">OKIOD_LOCUS9639</name>
</gene>
<keyword evidence="4" id="KW-1185">Reference proteome</keyword>
<accession>A0ABN7SL95</accession>
<protein>
    <submittedName>
        <fullName evidence="3">Oidioi.mRNA.OKI2018_I69.chr1.g874.t1.cds</fullName>
    </submittedName>
</protein>
<evidence type="ECO:0000313" key="4">
    <source>
        <dbReference type="Proteomes" id="UP001158576"/>
    </source>
</evidence>
<dbReference type="EMBL" id="OU015566">
    <property type="protein sequence ID" value="CAG5103658.1"/>
    <property type="molecule type" value="Genomic_DNA"/>
</dbReference>
<organism evidence="3 4">
    <name type="scientific">Oikopleura dioica</name>
    <name type="common">Tunicate</name>
    <dbReference type="NCBI Taxonomy" id="34765"/>
    <lineage>
        <taxon>Eukaryota</taxon>
        <taxon>Metazoa</taxon>
        <taxon>Chordata</taxon>
        <taxon>Tunicata</taxon>
        <taxon>Appendicularia</taxon>
        <taxon>Copelata</taxon>
        <taxon>Oikopleuridae</taxon>
        <taxon>Oikopleura</taxon>
    </lineage>
</organism>
<feature type="compositionally biased region" description="Basic and acidic residues" evidence="1">
    <location>
        <begin position="1"/>
        <end position="12"/>
    </location>
</feature>
<sequence length="205" mass="22860">MTDSEKKNELRHRNVGSESQSKNVGPPIMNIGPPAAGGFPELICGRNEQQRAHEDDVEQGQGHPSSRDEEPLLQGDDDTSNQETQQLQPQQPPQQNRQIQDWSWKDIVVGQLVQLTQAVVPLLDAKTKGEKIRNYLLLVLGVLNIVLVVLYIGFQLVRMIFYPEQTSAQIIDAFFTKISEKILFSGASPVAIDVHLEVPDLATEN</sequence>
<name>A0ABN7SL95_OIKDI</name>
<keyword evidence="2" id="KW-0812">Transmembrane</keyword>
<evidence type="ECO:0000313" key="3">
    <source>
        <dbReference type="EMBL" id="CAG5103658.1"/>
    </source>
</evidence>
<feature type="transmembrane region" description="Helical" evidence="2">
    <location>
        <begin position="135"/>
        <end position="154"/>
    </location>
</feature>
<dbReference type="Proteomes" id="UP001158576">
    <property type="component" value="Chromosome 1"/>
</dbReference>
<evidence type="ECO:0000256" key="1">
    <source>
        <dbReference type="SAM" id="MobiDB-lite"/>
    </source>
</evidence>
<feature type="compositionally biased region" description="Low complexity" evidence="1">
    <location>
        <begin position="82"/>
        <end position="97"/>
    </location>
</feature>